<dbReference type="EMBL" id="JBFOLJ010000001">
    <property type="protein sequence ID" value="KAL2559472.1"/>
    <property type="molecule type" value="Genomic_DNA"/>
</dbReference>
<evidence type="ECO:0000313" key="2">
    <source>
        <dbReference type="EMBL" id="KAL2559472.1"/>
    </source>
</evidence>
<comment type="caution">
    <text evidence="2">The sequence shown here is derived from an EMBL/GenBank/DDBJ whole genome shotgun (WGS) entry which is preliminary data.</text>
</comment>
<keyword evidence="3" id="KW-1185">Reference proteome</keyword>
<name>A0ABD1XCE2_9LAMI</name>
<feature type="region of interest" description="Disordered" evidence="1">
    <location>
        <begin position="99"/>
        <end position="140"/>
    </location>
</feature>
<evidence type="ECO:0000256" key="1">
    <source>
        <dbReference type="SAM" id="MobiDB-lite"/>
    </source>
</evidence>
<dbReference type="AlphaFoldDB" id="A0ABD1XCE2"/>
<sequence length="207" mass="23155">MRSIDALQSKHEQLVSNQLTMKMEIHNLFTDFAKSIVDGIEAVTSMIVVNQFNHSATPQSDMKNDEGHATTPIPINFESGITPAPQKKTTKLAACIRSPFTKEARNTRKKELRRKAGKLRDGRQKERHSQRNEKCGNNSKQLRMKQLNHKEIADTISSGDVSYNDIPTTSNHNNDDADCCEISMRLGRTSNKPDLTWAGVGGSFTMP</sequence>
<gene>
    <name evidence="2" type="ORF">Fot_04211</name>
</gene>
<feature type="compositionally biased region" description="Basic and acidic residues" evidence="1">
    <location>
        <begin position="118"/>
        <end position="134"/>
    </location>
</feature>
<accession>A0ABD1XCE2</accession>
<evidence type="ECO:0000313" key="3">
    <source>
        <dbReference type="Proteomes" id="UP001604277"/>
    </source>
</evidence>
<proteinExistence type="predicted"/>
<organism evidence="2 3">
    <name type="scientific">Forsythia ovata</name>
    <dbReference type="NCBI Taxonomy" id="205694"/>
    <lineage>
        <taxon>Eukaryota</taxon>
        <taxon>Viridiplantae</taxon>
        <taxon>Streptophyta</taxon>
        <taxon>Embryophyta</taxon>
        <taxon>Tracheophyta</taxon>
        <taxon>Spermatophyta</taxon>
        <taxon>Magnoliopsida</taxon>
        <taxon>eudicotyledons</taxon>
        <taxon>Gunneridae</taxon>
        <taxon>Pentapetalae</taxon>
        <taxon>asterids</taxon>
        <taxon>lamiids</taxon>
        <taxon>Lamiales</taxon>
        <taxon>Oleaceae</taxon>
        <taxon>Forsythieae</taxon>
        <taxon>Forsythia</taxon>
    </lineage>
</organism>
<protein>
    <submittedName>
        <fullName evidence="2">Uncharacterized protein</fullName>
    </submittedName>
</protein>
<feature type="compositionally biased region" description="Basic residues" evidence="1">
    <location>
        <begin position="107"/>
        <end position="117"/>
    </location>
</feature>
<dbReference type="Proteomes" id="UP001604277">
    <property type="component" value="Unassembled WGS sequence"/>
</dbReference>
<reference evidence="3" key="1">
    <citation type="submission" date="2024-07" db="EMBL/GenBank/DDBJ databases">
        <title>Two chromosome-level genome assemblies of Korean endemic species Abeliophyllum distichum and Forsythia ovata (Oleaceae).</title>
        <authorList>
            <person name="Jang H."/>
        </authorList>
    </citation>
    <scope>NUCLEOTIDE SEQUENCE [LARGE SCALE GENOMIC DNA]</scope>
</reference>